<feature type="chain" id="PRO_5044878205" evidence="3">
    <location>
        <begin position="20"/>
        <end position="560"/>
    </location>
</feature>
<dbReference type="AlphaFoldDB" id="A0ABD1EX64"/>
<feature type="region of interest" description="Disordered" evidence="1">
    <location>
        <begin position="273"/>
        <end position="295"/>
    </location>
</feature>
<feature type="region of interest" description="Disordered" evidence="1">
    <location>
        <begin position="100"/>
        <end position="124"/>
    </location>
</feature>
<sequence length="560" mass="61122">MWRLRTIIVLSVTLTLVLTLETTSIRYIKDLSSFKLAAGEKKLSNFRYVNSTESFRSLRHSGNSSLVNNILGTSLINQSKDNNLALQGKKTNNFDKAILNSHNNNHNKTSSKNSDAIRNKTPQKKLKLSTLRPITIKLTRPTPKISTSKSSNVSSTTPRSTTKKPKPTIKKIVTKWHDSATSPADLKQNWYEEGVPYPSPMPEITSSSPPFSISDSGSQIFSSSSTENIFLQQPVDEAGDAINPEIFSNSPSEPLQGVPPILPPEEDLESVSIPASGTPTANGNPISTFNLDMLPSSDLTRDPSGNPCPTVHISSAVLSAQQRQQGGCSDLNLVLNTHYHQNNQDTRNPDISTYDAASSPQADPGTLIENGGISNAGPTGVAADPGVPAGAPGGGSSGGSAGGTGGSGGSGGDGGGNDGFRLPDLKPVFDAIGHLMRGLWWILQKLMNPWLYIVPIVVFFKLGFLGILSLFPWWIPFVFLYFSVKTDEPKKTVSHVKHLHKPVVVKHPDSWYWDHQTKTWKDVAHPHRARRSNEIMIDDQIISFGDKFLNENSKKRYKRR</sequence>
<evidence type="ECO:0000256" key="1">
    <source>
        <dbReference type="SAM" id="MobiDB-lite"/>
    </source>
</evidence>
<evidence type="ECO:0000256" key="3">
    <source>
        <dbReference type="SAM" id="SignalP"/>
    </source>
</evidence>
<keyword evidence="2" id="KW-0472">Membrane</keyword>
<feature type="compositionally biased region" description="Gly residues" evidence="1">
    <location>
        <begin position="391"/>
        <end position="417"/>
    </location>
</feature>
<feature type="compositionally biased region" description="Low complexity" evidence="1">
    <location>
        <begin position="376"/>
        <end position="390"/>
    </location>
</feature>
<comment type="caution">
    <text evidence="4">The sequence shown here is derived from an EMBL/GenBank/DDBJ whole genome shotgun (WGS) entry which is preliminary data.</text>
</comment>
<dbReference type="EMBL" id="JBDJPC010000004">
    <property type="protein sequence ID" value="KAL1505630.1"/>
    <property type="molecule type" value="Genomic_DNA"/>
</dbReference>
<feature type="compositionally biased region" description="Low complexity" evidence="1">
    <location>
        <begin position="146"/>
        <end position="160"/>
    </location>
</feature>
<evidence type="ECO:0000256" key="2">
    <source>
        <dbReference type="SAM" id="Phobius"/>
    </source>
</evidence>
<keyword evidence="3" id="KW-0732">Signal</keyword>
<feature type="region of interest" description="Disordered" evidence="1">
    <location>
        <begin position="341"/>
        <end position="417"/>
    </location>
</feature>
<keyword evidence="2" id="KW-0812">Transmembrane</keyword>
<evidence type="ECO:0000313" key="4">
    <source>
        <dbReference type="EMBL" id="KAL1505630.1"/>
    </source>
</evidence>
<proteinExistence type="predicted"/>
<keyword evidence="5" id="KW-1185">Reference proteome</keyword>
<feature type="compositionally biased region" description="Polar residues" evidence="1">
    <location>
        <begin position="273"/>
        <end position="290"/>
    </location>
</feature>
<keyword evidence="2" id="KW-1133">Transmembrane helix</keyword>
<name>A0ABD1EX64_HYPHA</name>
<reference evidence="4 5" key="1">
    <citation type="submission" date="2024-05" db="EMBL/GenBank/DDBJ databases">
        <title>Genetic variation in Jamaican populations of the coffee berry borer (Hypothenemus hampei).</title>
        <authorList>
            <person name="Errbii M."/>
            <person name="Myrie A."/>
        </authorList>
    </citation>
    <scope>NUCLEOTIDE SEQUENCE [LARGE SCALE GENOMIC DNA]</scope>
    <source>
        <strain evidence="4">JA-Hopewell-2020-01-JO</strain>
        <tissue evidence="4">Whole body</tissue>
    </source>
</reference>
<feature type="signal peptide" evidence="3">
    <location>
        <begin position="1"/>
        <end position="19"/>
    </location>
</feature>
<evidence type="ECO:0000313" key="5">
    <source>
        <dbReference type="Proteomes" id="UP001566132"/>
    </source>
</evidence>
<protein>
    <submittedName>
        <fullName evidence="4">Uncharacterized protein</fullName>
    </submittedName>
</protein>
<feature type="compositionally biased region" description="Polar residues" evidence="1">
    <location>
        <begin position="341"/>
        <end position="361"/>
    </location>
</feature>
<feature type="transmembrane region" description="Helical" evidence="2">
    <location>
        <begin position="450"/>
        <end position="482"/>
    </location>
</feature>
<dbReference type="Proteomes" id="UP001566132">
    <property type="component" value="Unassembled WGS sequence"/>
</dbReference>
<gene>
    <name evidence="4" type="ORF">ABEB36_005151</name>
</gene>
<feature type="compositionally biased region" description="Low complexity" evidence="1">
    <location>
        <begin position="100"/>
        <end position="114"/>
    </location>
</feature>
<accession>A0ABD1EX64</accession>
<organism evidence="4 5">
    <name type="scientific">Hypothenemus hampei</name>
    <name type="common">Coffee berry borer</name>
    <dbReference type="NCBI Taxonomy" id="57062"/>
    <lineage>
        <taxon>Eukaryota</taxon>
        <taxon>Metazoa</taxon>
        <taxon>Ecdysozoa</taxon>
        <taxon>Arthropoda</taxon>
        <taxon>Hexapoda</taxon>
        <taxon>Insecta</taxon>
        <taxon>Pterygota</taxon>
        <taxon>Neoptera</taxon>
        <taxon>Endopterygota</taxon>
        <taxon>Coleoptera</taxon>
        <taxon>Polyphaga</taxon>
        <taxon>Cucujiformia</taxon>
        <taxon>Curculionidae</taxon>
        <taxon>Scolytinae</taxon>
        <taxon>Hypothenemus</taxon>
    </lineage>
</organism>
<feature type="region of interest" description="Disordered" evidence="1">
    <location>
        <begin position="139"/>
        <end position="167"/>
    </location>
</feature>